<sequence>METNYVKHNSEASLQQLTAKLAEKEKSMRDEIEQLRVRLDEETRANVESSAFLHGEIARLKEVRSPEPKKKRFTVFQ</sequence>
<dbReference type="OrthoDB" id="10254713at2759"/>
<dbReference type="EMBL" id="CAAALY010114067">
    <property type="protein sequence ID" value="VEL30646.1"/>
    <property type="molecule type" value="Genomic_DNA"/>
</dbReference>
<comment type="caution">
    <text evidence="2">The sequence shown here is derived from an EMBL/GenBank/DDBJ whole genome shotgun (WGS) entry which is preliminary data.</text>
</comment>
<dbReference type="Proteomes" id="UP000784294">
    <property type="component" value="Unassembled WGS sequence"/>
</dbReference>
<feature type="coiled-coil region" evidence="1">
    <location>
        <begin position="7"/>
        <end position="45"/>
    </location>
</feature>
<proteinExistence type="predicted"/>
<organism evidence="2 3">
    <name type="scientific">Protopolystoma xenopodis</name>
    <dbReference type="NCBI Taxonomy" id="117903"/>
    <lineage>
        <taxon>Eukaryota</taxon>
        <taxon>Metazoa</taxon>
        <taxon>Spiralia</taxon>
        <taxon>Lophotrochozoa</taxon>
        <taxon>Platyhelminthes</taxon>
        <taxon>Monogenea</taxon>
        <taxon>Polyopisthocotylea</taxon>
        <taxon>Polystomatidea</taxon>
        <taxon>Polystomatidae</taxon>
        <taxon>Protopolystoma</taxon>
    </lineage>
</organism>
<gene>
    <name evidence="2" type="ORF">PXEA_LOCUS24086</name>
</gene>
<accession>A0A448X8E1</accession>
<evidence type="ECO:0000313" key="3">
    <source>
        <dbReference type="Proteomes" id="UP000784294"/>
    </source>
</evidence>
<name>A0A448X8E1_9PLAT</name>
<dbReference type="AlphaFoldDB" id="A0A448X8E1"/>
<protein>
    <submittedName>
        <fullName evidence="2">Uncharacterized protein</fullName>
    </submittedName>
</protein>
<keyword evidence="3" id="KW-1185">Reference proteome</keyword>
<evidence type="ECO:0000256" key="1">
    <source>
        <dbReference type="SAM" id="Coils"/>
    </source>
</evidence>
<keyword evidence="1" id="KW-0175">Coiled coil</keyword>
<reference evidence="2" key="1">
    <citation type="submission" date="2018-11" db="EMBL/GenBank/DDBJ databases">
        <authorList>
            <consortium name="Pathogen Informatics"/>
        </authorList>
    </citation>
    <scope>NUCLEOTIDE SEQUENCE</scope>
</reference>
<evidence type="ECO:0000313" key="2">
    <source>
        <dbReference type="EMBL" id="VEL30646.1"/>
    </source>
</evidence>